<organism evidence="1 2">
    <name type="scientific">Metabacillus hrfriensis</name>
    <dbReference type="NCBI Taxonomy" id="3048891"/>
    <lineage>
        <taxon>Bacteria</taxon>
        <taxon>Bacillati</taxon>
        <taxon>Bacillota</taxon>
        <taxon>Bacilli</taxon>
        <taxon>Bacillales</taxon>
        <taxon>Bacillaceae</taxon>
        <taxon>Metabacillus</taxon>
    </lineage>
</organism>
<keyword evidence="2" id="KW-1185">Reference proteome</keyword>
<accession>A0ACD4RG87</accession>
<evidence type="ECO:0000313" key="1">
    <source>
        <dbReference type="EMBL" id="WHZ59334.1"/>
    </source>
</evidence>
<name>A0ACD4RG87_9BACI</name>
<dbReference type="EMBL" id="CP126116">
    <property type="protein sequence ID" value="WHZ59334.1"/>
    <property type="molecule type" value="Genomic_DNA"/>
</dbReference>
<dbReference type="Proteomes" id="UP001226091">
    <property type="component" value="Chromosome"/>
</dbReference>
<sequence length="513" mass="57162">MKNQNSKLPKFPEPYWRDSAELPSFPKLSKHVNVDVAIVGGGITGITSAYLLSKEGLSVALVDSDVVLNGTTGHTTAKITVQHDIIYDELIQHFGADGAKHYYEANKSGLEFIRKMVDDKKIDCGFSDEDAILYAVSDDSLKKLQKEKEAYDTLGIPYEYTDTIPIDIEIQGALIVKNQAQFHPLKYLHTLLQEMSQTGVQIFENTAIIDIKGTEDEPKLITNEGFEITCQHVIAASHFPFYDGNGFYFARMYAERSYVLSAMTDKPYPGGMYLSVDEPKRSLRSAANGGEELVIIGGEGHKTGQVNDTHKLYENLESFGEKVFGLNDITHRWSAQDLYTLDKVPYIGNLTSNKKNIYTATGFHKWGMTNGTFAAILLRDLIVKKESRYLDLFTPSRFQSDPSVKEFLKQNADVAKHLISGKLKRPSKKPEDLKVNEGCAVMFQGKKAGAYKDEHGVLHLVDTTCTHLGCEVGWNSGDRTWDCPCHGSRFSYSGEVIEGPADKPLKVLDAESE</sequence>
<gene>
    <name evidence="1" type="ORF">QLQ22_08425</name>
</gene>
<evidence type="ECO:0000313" key="2">
    <source>
        <dbReference type="Proteomes" id="UP001226091"/>
    </source>
</evidence>
<reference evidence="2" key="1">
    <citation type="journal article" date="2025" name="Aquaculture">
        <title>Assessment of the bioflocculant production and safety properties of Metabacillus hrfriensis sp. nov. based on phenotypic and whole-genome sequencing analysis.</title>
        <authorList>
            <person name="Zhang R."/>
            <person name="Zhao Z."/>
            <person name="Luo L."/>
            <person name="Wang S."/>
            <person name="Guo K."/>
            <person name="Xu W."/>
        </authorList>
    </citation>
    <scope>NUCLEOTIDE SEQUENCE [LARGE SCALE GENOMIC DNA]</scope>
    <source>
        <strain evidence="2">CT-WN-B3</strain>
    </source>
</reference>
<proteinExistence type="predicted"/>
<protein>
    <submittedName>
        <fullName evidence="1">FAD-dependent oxidoreductase</fullName>
    </submittedName>
</protein>